<dbReference type="PANTHER" id="PTHR23421">
    <property type="entry name" value="BETA-GALACTOSIDASE RELATED"/>
    <property type="match status" value="1"/>
</dbReference>
<dbReference type="GO" id="GO:0005975">
    <property type="term" value="P:carbohydrate metabolic process"/>
    <property type="evidence" value="ECO:0007669"/>
    <property type="project" value="InterPro"/>
</dbReference>
<dbReference type="Pfam" id="PF21317">
    <property type="entry name" value="BetaGal_ABD_1"/>
    <property type="match status" value="1"/>
</dbReference>
<name>A0A8B8DIF9_CRAVI</name>
<feature type="transmembrane region" description="Helical" evidence="7">
    <location>
        <begin position="12"/>
        <end position="30"/>
    </location>
</feature>
<feature type="domain" description="Glycoside hydrolase 35 catalytic" evidence="8">
    <location>
        <begin position="72"/>
        <end position="396"/>
    </location>
</feature>
<protein>
    <recommendedName>
        <fullName evidence="5">Beta-galactosidase</fullName>
        <ecNumber evidence="5">3.2.1.23</ecNumber>
    </recommendedName>
</protein>
<dbReference type="PRINTS" id="PR00742">
    <property type="entry name" value="GLHYDRLASE35"/>
</dbReference>
<evidence type="ECO:0000256" key="4">
    <source>
        <dbReference type="PIRSR" id="PIRSR006336-1"/>
    </source>
</evidence>
<dbReference type="SUPFAM" id="SSF49785">
    <property type="entry name" value="Galactose-binding domain-like"/>
    <property type="match status" value="1"/>
</dbReference>
<dbReference type="OrthoDB" id="1657402at2759"/>
<evidence type="ECO:0000256" key="6">
    <source>
        <dbReference type="RuleBase" id="RU003679"/>
    </source>
</evidence>
<sequence length="691" mass="80471">MKPIQIKVKHVVRLVIILIIAVILWTYGVPSFHHRKFIPMPKHEIETIYKKIKDEKQKLYQSEGSLRFKKGQFYLEGKPLRIFSGAFHYFRVLPQYWNETFLKMKAAGLNTVETYVAWNLHEENKGLFNFNGHHGLLNVRDFILTAKAHGMFVILRPGPYICAEWEFGGLPSWLLGELGMKVRSNYNKAYLNAVDGYFANLIHHIQDLQYAKGGPIIAFQIENEFSSYSVEVEHLKTLKKMMKKYGVVEMFFTSEATLSGWKNGLHPILSEALPTVNFKDLEEGGQELVDFIHGLSEDFPIFVTEYWTGWFDEWGRKHSTDMESTKLKETLTKLLDLGVSINFYMFRGGTNFGFMNGAKIYQQQDYRPVVTSYDYMAPLSEAGDVTEKYYLIRDLLLKYQKNVQHFHGATLKEVPANMEKAAYGTFPIKSYLLFQDMLNEDNEKIKSKMIVPMEHLKLHHGSGQNFGYILYRKIMPRTKKIEIKGSVQDRMQVFWNGKEVSTFDWTENFYKIRLDMHGSVGMEETDNKLDLLVENLGRVNFVKFERKSTFDDQYKGILGEVFADDSTEALEDWVIYPLDFRPQYLNKIWINTKYKPIPNWDPSPAVFSAEFDVEGTPKDTYLSMEGWSKGVVFINYFNIGRYWSLHGPQQRLYVPGSILHNKKANTIRIFEQKKAGKEVVFYDSPTPYEHS</sequence>
<keyword evidence="7" id="KW-0472">Membrane</keyword>
<feature type="active site" description="Proton donor" evidence="4">
    <location>
        <position position="224"/>
    </location>
</feature>
<feature type="domain" description="Beta-galactosidase 1-like first all-beta" evidence="9">
    <location>
        <begin position="463"/>
        <end position="579"/>
    </location>
</feature>
<accession>A0A8B8DIF9</accession>
<dbReference type="SUPFAM" id="SSF51445">
    <property type="entry name" value="(Trans)glycosidases"/>
    <property type="match status" value="1"/>
</dbReference>
<dbReference type="Gene3D" id="2.60.120.260">
    <property type="entry name" value="Galactose-binding domain-like"/>
    <property type="match status" value="2"/>
</dbReference>
<dbReference type="InterPro" id="IPR031330">
    <property type="entry name" value="Gly_Hdrlase_35_cat"/>
</dbReference>
<evidence type="ECO:0000313" key="12">
    <source>
        <dbReference type="RefSeq" id="XP_022327648.1"/>
    </source>
</evidence>
<organism evidence="11 12">
    <name type="scientific">Crassostrea virginica</name>
    <name type="common">Eastern oyster</name>
    <dbReference type="NCBI Taxonomy" id="6565"/>
    <lineage>
        <taxon>Eukaryota</taxon>
        <taxon>Metazoa</taxon>
        <taxon>Spiralia</taxon>
        <taxon>Lophotrochozoa</taxon>
        <taxon>Mollusca</taxon>
        <taxon>Bivalvia</taxon>
        <taxon>Autobranchia</taxon>
        <taxon>Pteriomorphia</taxon>
        <taxon>Ostreida</taxon>
        <taxon>Ostreoidea</taxon>
        <taxon>Ostreidae</taxon>
        <taxon>Crassostrea</taxon>
    </lineage>
</organism>
<evidence type="ECO:0000259" key="8">
    <source>
        <dbReference type="Pfam" id="PF01301"/>
    </source>
</evidence>
<keyword evidence="2 5" id="KW-0378">Hydrolase</keyword>
<dbReference type="InterPro" id="IPR019801">
    <property type="entry name" value="Glyco_hydro_35_CS"/>
</dbReference>
<feature type="domain" description="Beta-galactosidase galactose-binding" evidence="10">
    <location>
        <begin position="604"/>
        <end position="662"/>
    </location>
</feature>
<dbReference type="RefSeq" id="XP_022327648.1">
    <property type="nucleotide sequence ID" value="XM_022471940.1"/>
</dbReference>
<dbReference type="Gene3D" id="3.20.20.80">
    <property type="entry name" value="Glycosidases"/>
    <property type="match status" value="1"/>
</dbReference>
<keyword evidence="11" id="KW-1185">Reference proteome</keyword>
<dbReference type="InterPro" id="IPR048912">
    <property type="entry name" value="BetaGal1-like_ABD1"/>
</dbReference>
<gene>
    <name evidence="12" type="primary">LOC111126979</name>
</gene>
<dbReference type="InterPro" id="IPR026283">
    <property type="entry name" value="B-gal_1-like"/>
</dbReference>
<dbReference type="GO" id="GO:0004565">
    <property type="term" value="F:beta-galactosidase activity"/>
    <property type="evidence" value="ECO:0007669"/>
    <property type="project" value="UniProtKB-EC"/>
</dbReference>
<dbReference type="GeneID" id="111126979"/>
<dbReference type="PROSITE" id="PS01182">
    <property type="entry name" value="GLYCOSYL_HYDROL_F35"/>
    <property type="match status" value="1"/>
</dbReference>
<reference evidence="12" key="1">
    <citation type="submission" date="2025-08" db="UniProtKB">
        <authorList>
            <consortium name="RefSeq"/>
        </authorList>
    </citation>
    <scope>IDENTIFICATION</scope>
    <source>
        <tissue evidence="12">Whole sample</tissue>
    </source>
</reference>
<dbReference type="KEGG" id="cvn:111126979"/>
<keyword evidence="7" id="KW-0812">Transmembrane</keyword>
<evidence type="ECO:0000259" key="10">
    <source>
        <dbReference type="Pfam" id="PF21467"/>
    </source>
</evidence>
<dbReference type="Pfam" id="PF21467">
    <property type="entry name" value="BetaGal_gal-bd"/>
    <property type="match status" value="1"/>
</dbReference>
<comment type="similarity">
    <text evidence="1 6">Belongs to the glycosyl hydrolase 35 family.</text>
</comment>
<dbReference type="Pfam" id="PF01301">
    <property type="entry name" value="Glyco_hydro_35"/>
    <property type="match status" value="1"/>
</dbReference>
<evidence type="ECO:0000259" key="9">
    <source>
        <dbReference type="Pfam" id="PF21317"/>
    </source>
</evidence>
<feature type="active site" description="Nucleophile" evidence="4">
    <location>
        <position position="305"/>
    </location>
</feature>
<dbReference type="InterPro" id="IPR001944">
    <property type="entry name" value="Glycoside_Hdrlase_35"/>
</dbReference>
<evidence type="ECO:0000256" key="7">
    <source>
        <dbReference type="SAM" id="Phobius"/>
    </source>
</evidence>
<evidence type="ECO:0000256" key="3">
    <source>
        <dbReference type="ARBA" id="ARBA00023295"/>
    </source>
</evidence>
<evidence type="ECO:0000256" key="1">
    <source>
        <dbReference type="ARBA" id="ARBA00009809"/>
    </source>
</evidence>
<keyword evidence="7" id="KW-1133">Transmembrane helix</keyword>
<evidence type="ECO:0000313" key="11">
    <source>
        <dbReference type="Proteomes" id="UP000694844"/>
    </source>
</evidence>
<evidence type="ECO:0000256" key="5">
    <source>
        <dbReference type="RuleBase" id="RU000675"/>
    </source>
</evidence>
<dbReference type="InterPro" id="IPR017853">
    <property type="entry name" value="GH"/>
</dbReference>
<dbReference type="Proteomes" id="UP000694844">
    <property type="component" value="Chromosome 3"/>
</dbReference>
<dbReference type="InterPro" id="IPR008979">
    <property type="entry name" value="Galactose-bd-like_sf"/>
</dbReference>
<dbReference type="PIRSF" id="PIRSF006336">
    <property type="entry name" value="B-gal"/>
    <property type="match status" value="1"/>
</dbReference>
<dbReference type="InterPro" id="IPR048913">
    <property type="entry name" value="BetaGal_gal-bd"/>
</dbReference>
<dbReference type="AlphaFoldDB" id="A0A8B8DIF9"/>
<dbReference type="EC" id="3.2.1.23" evidence="5"/>
<proteinExistence type="inferred from homology"/>
<evidence type="ECO:0000256" key="2">
    <source>
        <dbReference type="ARBA" id="ARBA00022801"/>
    </source>
</evidence>
<keyword evidence="3 5" id="KW-0326">Glycosidase</keyword>
<comment type="catalytic activity">
    <reaction evidence="5">
        <text>Hydrolysis of terminal non-reducing beta-D-galactose residues in beta-D-galactosides.</text>
        <dbReference type="EC" id="3.2.1.23"/>
    </reaction>
</comment>
<dbReference type="FunFam" id="2.60.120.260:FF:000049">
    <property type="entry name" value="Beta-galactosidase"/>
    <property type="match status" value="1"/>
</dbReference>